<dbReference type="GO" id="GO:0003723">
    <property type="term" value="F:RNA binding"/>
    <property type="evidence" value="ECO:0007669"/>
    <property type="project" value="TreeGrafter"/>
</dbReference>
<dbReference type="GO" id="GO:0050660">
    <property type="term" value="F:flavin adenine dinucleotide binding"/>
    <property type="evidence" value="ECO:0007669"/>
    <property type="project" value="InterPro"/>
</dbReference>
<dbReference type="Gene3D" id="3.20.20.70">
    <property type="entry name" value="Aldolase class I"/>
    <property type="match status" value="1"/>
</dbReference>
<keyword evidence="5" id="KW-0521">NADP</keyword>
<dbReference type="AlphaFoldDB" id="A0A644YVS8"/>
<evidence type="ECO:0000256" key="6">
    <source>
        <dbReference type="ARBA" id="ARBA00023002"/>
    </source>
</evidence>
<organism evidence="8">
    <name type="scientific">bioreactor metagenome</name>
    <dbReference type="NCBI Taxonomy" id="1076179"/>
    <lineage>
        <taxon>unclassified sequences</taxon>
        <taxon>metagenomes</taxon>
        <taxon>ecological metagenomes</taxon>
    </lineage>
</organism>
<dbReference type="Pfam" id="PF01207">
    <property type="entry name" value="Dus"/>
    <property type="match status" value="1"/>
</dbReference>
<feature type="domain" description="DUS-like FMN-binding" evidence="7">
    <location>
        <begin position="12"/>
        <end position="227"/>
    </location>
</feature>
<dbReference type="Gene3D" id="1.10.1200.80">
    <property type="entry name" value="Putative flavin oxidoreducatase, domain 2"/>
    <property type="match status" value="1"/>
</dbReference>
<evidence type="ECO:0000256" key="3">
    <source>
        <dbReference type="ARBA" id="ARBA00022643"/>
    </source>
</evidence>
<comment type="cofactor">
    <cofactor evidence="1">
        <name>FMN</name>
        <dbReference type="ChEBI" id="CHEBI:58210"/>
    </cofactor>
</comment>
<evidence type="ECO:0000313" key="8">
    <source>
        <dbReference type="EMBL" id="MPM31951.1"/>
    </source>
</evidence>
<keyword evidence="2" id="KW-0285">Flavoprotein</keyword>
<dbReference type="PANTHER" id="PTHR45846:SF1">
    <property type="entry name" value="TRNA-DIHYDROURIDINE(47) SYNTHASE [NAD(P)(+)]-LIKE"/>
    <property type="match status" value="1"/>
</dbReference>
<dbReference type="GO" id="GO:0017150">
    <property type="term" value="F:tRNA dihydrouridine synthase activity"/>
    <property type="evidence" value="ECO:0007669"/>
    <property type="project" value="InterPro"/>
</dbReference>
<dbReference type="InterPro" id="IPR024036">
    <property type="entry name" value="tRNA-dHydroUridine_Synthase_C"/>
</dbReference>
<keyword evidence="4" id="KW-0819">tRNA processing</keyword>
<accession>A0A644YVS8</accession>
<evidence type="ECO:0000256" key="1">
    <source>
        <dbReference type="ARBA" id="ARBA00001917"/>
    </source>
</evidence>
<keyword evidence="6 8" id="KW-0560">Oxidoreductase</keyword>
<gene>
    <name evidence="8" type="primary">dus_32</name>
    <name evidence="8" type="ORF">SDC9_78508</name>
</gene>
<evidence type="ECO:0000256" key="4">
    <source>
        <dbReference type="ARBA" id="ARBA00022694"/>
    </source>
</evidence>
<evidence type="ECO:0000259" key="7">
    <source>
        <dbReference type="Pfam" id="PF01207"/>
    </source>
</evidence>
<sequence>MIERELGKQLLGIDLNMGCPMPKIAGNGDGCALMQNSTLAGRIVEQTVRAVTVPVTVKFRKGWDEAHQNAAEFAKICEQNGAVALTIHGRTREQLYAGEADRACMAEVKRAVKIPVFANGDVHSGASALETLAETGCDGVMIGRAALGDPFLFAEIQAALAGQAYRKPSPEQRREIALRHASMALEQKGPHAMIELRKHLAFYARGERGASKLRVRINACKTLADLKEIWPEHGLGADDAP</sequence>
<evidence type="ECO:0000256" key="2">
    <source>
        <dbReference type="ARBA" id="ARBA00022630"/>
    </source>
</evidence>
<dbReference type="InterPro" id="IPR035587">
    <property type="entry name" value="DUS-like_FMN-bd"/>
</dbReference>
<dbReference type="PROSITE" id="PS01136">
    <property type="entry name" value="UPF0034"/>
    <property type="match status" value="1"/>
</dbReference>
<dbReference type="CDD" id="cd02801">
    <property type="entry name" value="DUS_like_FMN"/>
    <property type="match status" value="1"/>
</dbReference>
<keyword evidence="3" id="KW-0288">FMN</keyword>
<dbReference type="InterPro" id="IPR013785">
    <property type="entry name" value="Aldolase_TIM"/>
</dbReference>
<comment type="caution">
    <text evidence="8">The sequence shown here is derived from an EMBL/GenBank/DDBJ whole genome shotgun (WGS) entry which is preliminary data.</text>
</comment>
<dbReference type="SUPFAM" id="SSF51395">
    <property type="entry name" value="FMN-linked oxidoreductases"/>
    <property type="match status" value="1"/>
</dbReference>
<dbReference type="InterPro" id="IPR018517">
    <property type="entry name" value="tRNA_hU_synthase_CS"/>
</dbReference>
<dbReference type="EMBL" id="VSSQ01006222">
    <property type="protein sequence ID" value="MPM31951.1"/>
    <property type="molecule type" value="Genomic_DNA"/>
</dbReference>
<dbReference type="PANTHER" id="PTHR45846">
    <property type="entry name" value="TRNA-DIHYDROURIDINE(47) SYNTHASE [NAD(P)(+)]-LIKE"/>
    <property type="match status" value="1"/>
</dbReference>
<reference evidence="8" key="1">
    <citation type="submission" date="2019-08" db="EMBL/GenBank/DDBJ databases">
        <authorList>
            <person name="Kucharzyk K."/>
            <person name="Murdoch R.W."/>
            <person name="Higgins S."/>
            <person name="Loffler F."/>
        </authorList>
    </citation>
    <scope>NUCLEOTIDE SEQUENCE</scope>
</reference>
<evidence type="ECO:0000256" key="5">
    <source>
        <dbReference type="ARBA" id="ARBA00022857"/>
    </source>
</evidence>
<protein>
    <submittedName>
        <fullName evidence="8">Putative tRNA-dihydrouridine synthase</fullName>
        <ecNumber evidence="8">1.3.1.-</ecNumber>
    </submittedName>
</protein>
<proteinExistence type="predicted"/>
<dbReference type="EC" id="1.3.1.-" evidence="8"/>
<name>A0A644YVS8_9ZZZZ</name>